<keyword evidence="7" id="KW-0808">Transferase</keyword>
<dbReference type="UniPathway" id="UPA00219"/>
<dbReference type="EMBL" id="SJTG01000001">
    <property type="protein sequence ID" value="TCI13101.1"/>
    <property type="molecule type" value="Genomic_DNA"/>
</dbReference>
<dbReference type="InterPro" id="IPR011815">
    <property type="entry name" value="PBP_1c"/>
</dbReference>
<name>A0A4R0YWZ9_9GAMM</name>
<dbReference type="Pfam" id="PF00905">
    <property type="entry name" value="Transpeptidase"/>
    <property type="match status" value="1"/>
</dbReference>
<dbReference type="SUPFAM" id="SSF53955">
    <property type="entry name" value="Lysozyme-like"/>
    <property type="match status" value="1"/>
</dbReference>
<dbReference type="Proteomes" id="UP000291822">
    <property type="component" value="Unassembled WGS sequence"/>
</dbReference>
<keyword evidence="17" id="KW-1185">Reference proteome</keyword>
<dbReference type="Gene3D" id="1.10.3810.10">
    <property type="entry name" value="Biosynthetic peptidoglycan transglycosylase-like"/>
    <property type="match status" value="1"/>
</dbReference>
<proteinExistence type="inferred from homology"/>
<dbReference type="GO" id="GO:0030288">
    <property type="term" value="C:outer membrane-bounded periplasmic space"/>
    <property type="evidence" value="ECO:0007669"/>
    <property type="project" value="TreeGrafter"/>
</dbReference>
<feature type="domain" description="Glycosyl transferase family 51" evidence="14">
    <location>
        <begin position="67"/>
        <end position="215"/>
    </location>
</feature>
<dbReference type="RefSeq" id="WP_131150115.1">
    <property type="nucleotide sequence ID" value="NZ_SJTG01000001.1"/>
</dbReference>
<dbReference type="PANTHER" id="PTHR32282">
    <property type="entry name" value="BINDING PROTEIN TRANSPEPTIDASE, PUTATIVE-RELATED"/>
    <property type="match status" value="1"/>
</dbReference>
<accession>A0A4R0YWZ9</accession>
<organism evidence="16 17">
    <name type="scientific">Dyella soli</name>
    <dbReference type="NCBI Taxonomy" id="522319"/>
    <lineage>
        <taxon>Bacteria</taxon>
        <taxon>Pseudomonadati</taxon>
        <taxon>Pseudomonadota</taxon>
        <taxon>Gammaproteobacteria</taxon>
        <taxon>Lysobacterales</taxon>
        <taxon>Rhodanobacteraceae</taxon>
        <taxon>Dyella</taxon>
    </lineage>
</organism>
<evidence type="ECO:0000256" key="1">
    <source>
        <dbReference type="ARBA" id="ARBA00004752"/>
    </source>
</evidence>
<evidence type="ECO:0000256" key="11">
    <source>
        <dbReference type="ARBA" id="ARBA00049902"/>
    </source>
</evidence>
<keyword evidence="4" id="KW-0121">Carboxypeptidase</keyword>
<gene>
    <name evidence="16" type="primary">pbpC</name>
    <name evidence="16" type="ORF">EZM97_07315</name>
</gene>
<evidence type="ECO:0000256" key="4">
    <source>
        <dbReference type="ARBA" id="ARBA00022645"/>
    </source>
</evidence>
<dbReference type="SUPFAM" id="SSF56601">
    <property type="entry name" value="beta-lactamase/transpeptidase-like"/>
    <property type="match status" value="1"/>
</dbReference>
<dbReference type="PROSITE" id="PS51257">
    <property type="entry name" value="PROKAR_LIPOPROTEIN"/>
    <property type="match status" value="1"/>
</dbReference>
<dbReference type="InterPro" id="IPR050396">
    <property type="entry name" value="Glycosyltr_51/Transpeptidase"/>
</dbReference>
<dbReference type="EC" id="2.4.99.28" evidence="10"/>
<dbReference type="AlphaFoldDB" id="A0A4R0YWZ9"/>
<evidence type="ECO:0000256" key="7">
    <source>
        <dbReference type="ARBA" id="ARBA00022679"/>
    </source>
</evidence>
<keyword evidence="5" id="KW-0645">Protease</keyword>
<keyword evidence="9" id="KW-0511">Multifunctional enzyme</keyword>
<evidence type="ECO:0000313" key="17">
    <source>
        <dbReference type="Proteomes" id="UP000291822"/>
    </source>
</evidence>
<evidence type="ECO:0000256" key="12">
    <source>
        <dbReference type="SAM" id="Phobius"/>
    </source>
</evidence>
<protein>
    <recommendedName>
        <fullName evidence="10">peptidoglycan glycosyltransferase</fullName>
        <ecNumber evidence="10">2.4.99.28</ecNumber>
    </recommendedName>
</protein>
<dbReference type="Pfam" id="PF06832">
    <property type="entry name" value="BiPBP_C"/>
    <property type="match status" value="1"/>
</dbReference>
<dbReference type="PANTHER" id="PTHR32282:SF15">
    <property type="entry name" value="PENICILLIN-BINDING PROTEIN 1C"/>
    <property type="match status" value="1"/>
</dbReference>
<evidence type="ECO:0000259" key="13">
    <source>
        <dbReference type="Pfam" id="PF00905"/>
    </source>
</evidence>
<evidence type="ECO:0000256" key="9">
    <source>
        <dbReference type="ARBA" id="ARBA00023268"/>
    </source>
</evidence>
<keyword evidence="8" id="KW-0378">Hydrolase</keyword>
<comment type="similarity">
    <text evidence="2">In the C-terminal section; belongs to the transpeptidase family.</text>
</comment>
<comment type="caution">
    <text evidence="16">The sequence shown here is derived from an EMBL/GenBank/DDBJ whole genome shotgun (WGS) entry which is preliminary data.</text>
</comment>
<comment type="similarity">
    <text evidence="3">In the N-terminal section; belongs to the glycosyltransferase 51 family.</text>
</comment>
<evidence type="ECO:0000256" key="3">
    <source>
        <dbReference type="ARBA" id="ARBA00007739"/>
    </source>
</evidence>
<dbReference type="GO" id="GO:0006508">
    <property type="term" value="P:proteolysis"/>
    <property type="evidence" value="ECO:0007669"/>
    <property type="project" value="UniProtKB-KW"/>
</dbReference>
<dbReference type="Pfam" id="PF00912">
    <property type="entry name" value="Transgly"/>
    <property type="match status" value="1"/>
</dbReference>
<evidence type="ECO:0000256" key="10">
    <source>
        <dbReference type="ARBA" id="ARBA00044770"/>
    </source>
</evidence>
<evidence type="ECO:0000256" key="6">
    <source>
        <dbReference type="ARBA" id="ARBA00022676"/>
    </source>
</evidence>
<dbReference type="Gene3D" id="3.40.710.10">
    <property type="entry name" value="DD-peptidase/beta-lactamase superfamily"/>
    <property type="match status" value="1"/>
</dbReference>
<comment type="catalytic activity">
    <reaction evidence="11">
        <text>[GlcNAc-(1-&gt;4)-Mur2Ac(oyl-L-Ala-gamma-D-Glu-L-Lys-D-Ala-D-Ala)](n)-di-trans,octa-cis-undecaprenyl diphosphate + beta-D-GlcNAc-(1-&gt;4)-Mur2Ac(oyl-L-Ala-gamma-D-Glu-L-Lys-D-Ala-D-Ala)-di-trans,octa-cis-undecaprenyl diphosphate = [GlcNAc-(1-&gt;4)-Mur2Ac(oyl-L-Ala-gamma-D-Glu-L-Lys-D-Ala-D-Ala)](n+1)-di-trans,octa-cis-undecaprenyl diphosphate + di-trans,octa-cis-undecaprenyl diphosphate + H(+)</text>
        <dbReference type="Rhea" id="RHEA:23708"/>
        <dbReference type="Rhea" id="RHEA-COMP:9602"/>
        <dbReference type="Rhea" id="RHEA-COMP:9603"/>
        <dbReference type="ChEBI" id="CHEBI:15378"/>
        <dbReference type="ChEBI" id="CHEBI:58405"/>
        <dbReference type="ChEBI" id="CHEBI:60033"/>
        <dbReference type="ChEBI" id="CHEBI:78435"/>
        <dbReference type="EC" id="2.4.99.28"/>
    </reaction>
</comment>
<feature type="domain" description="Penicillin-binding protein transpeptidase" evidence="13">
    <location>
        <begin position="328"/>
        <end position="542"/>
    </location>
</feature>
<feature type="domain" description="Penicillin-binding C-terminal" evidence="15">
    <location>
        <begin position="709"/>
        <end position="789"/>
    </location>
</feature>
<keyword evidence="12" id="KW-0472">Membrane</keyword>
<dbReference type="NCBIfam" id="TIGR02073">
    <property type="entry name" value="PBP_1c"/>
    <property type="match status" value="1"/>
</dbReference>
<evidence type="ECO:0000256" key="5">
    <source>
        <dbReference type="ARBA" id="ARBA00022670"/>
    </source>
</evidence>
<evidence type="ECO:0000256" key="2">
    <source>
        <dbReference type="ARBA" id="ARBA00007090"/>
    </source>
</evidence>
<evidence type="ECO:0000259" key="15">
    <source>
        <dbReference type="Pfam" id="PF06832"/>
    </source>
</evidence>
<dbReference type="GO" id="GO:0008955">
    <property type="term" value="F:peptidoglycan glycosyltransferase activity"/>
    <property type="evidence" value="ECO:0007669"/>
    <property type="project" value="UniProtKB-EC"/>
</dbReference>
<dbReference type="InterPro" id="IPR009647">
    <property type="entry name" value="PBP_C"/>
</dbReference>
<evidence type="ECO:0000259" key="14">
    <source>
        <dbReference type="Pfam" id="PF00912"/>
    </source>
</evidence>
<dbReference type="InterPro" id="IPR023346">
    <property type="entry name" value="Lysozyme-like_dom_sf"/>
</dbReference>
<evidence type="ECO:0000256" key="8">
    <source>
        <dbReference type="ARBA" id="ARBA00022801"/>
    </source>
</evidence>
<dbReference type="GO" id="GO:0004180">
    <property type="term" value="F:carboxypeptidase activity"/>
    <property type="evidence" value="ECO:0007669"/>
    <property type="project" value="UniProtKB-KW"/>
</dbReference>
<reference evidence="16 17" key="1">
    <citation type="submission" date="2019-02" db="EMBL/GenBank/DDBJ databases">
        <title>Dyella amyloliquefaciens sp. nov., isolated from forest soil.</title>
        <authorList>
            <person name="Gao Z.-H."/>
            <person name="Qiu L.-H."/>
        </authorList>
    </citation>
    <scope>NUCLEOTIDE SEQUENCE [LARGE SCALE GENOMIC DNA]</scope>
    <source>
        <strain evidence="16 17">KACC 12747</strain>
    </source>
</reference>
<feature type="transmembrane region" description="Helical" evidence="12">
    <location>
        <begin position="21"/>
        <end position="39"/>
    </location>
</feature>
<sequence>MTDRHAKWKRIAQFAKRWQNVLMACLLLVLVAVGCRLWPHRPLQAWLPSSTAVYDARGRLMRLTLASDDRYRLWVPLSDMSPQMVEAVQLHEDRWFRWHPGFNPFGLVRGAWVTYVRHGDPQGGSTLTMQLARLLWRLNTRTPGGKLVQIARAMQLELFYSKRDILEAYLNYAPYGRNVEGVAAASLIYFDHQPASLSLPEALTLAVVPQDPTRRLRALPGADAPTGIINKALASSRDRLYARWIHQHPQDERLRPLFALPLNLRLPGQLPFEAPHAVEQELAARSRLGAPLDSRVHTTIDLDLQHVLERQIGRYIERNDARGIRNAAAILVDTRDLSVRAMVGSAGYGNAAIQGQVNGTLAKRSPGSTLKPFIYALGFDQGVLHPQTVLRDVPTSFGPYAPENFDGHFLGPVTATEALIRSRNIPAVWVAAQLKSPDFYQFLRDAGISRMASEQHYGLALVLGGGEVTMQELAGLYAMLANRGELKPLRLDASDPQGAGTRMLSDEASFMVMDMLRQNPRPDETFGAQPGRLPVYWKTGTSWGFRDAWTAGSFGPYVLVVWIGNFDGSGNPAFVGVEAAAPLFFQIVDAMRAQDARMTEPVRHMPGNLRRVEICLASGDLPNEWCPQRGKTWFIPGKSPIRVSQVHRALVMDDATGKPACPPLEGKRTHLEVYEFWPSELQQVFIQAGMPRRVPPRNDDCVQSGIAVGDPPRMTSPLRGSIYALRLRDDDSRRIALTADADAAVRNLYWFVNDAYVGSSAPGQPLFWEPPSPGNYDVRVVDDRGMSDHRGLGVTRVE</sequence>
<dbReference type="InterPro" id="IPR036950">
    <property type="entry name" value="PBP_transglycosylase"/>
</dbReference>
<evidence type="ECO:0000313" key="16">
    <source>
        <dbReference type="EMBL" id="TCI13101.1"/>
    </source>
</evidence>
<keyword evidence="12" id="KW-1133">Transmembrane helix</keyword>
<keyword evidence="6" id="KW-0328">Glycosyltransferase</keyword>
<dbReference type="InterPro" id="IPR012338">
    <property type="entry name" value="Beta-lactam/transpept-like"/>
</dbReference>
<comment type="pathway">
    <text evidence="1">Cell wall biogenesis; peptidoglycan biosynthesis.</text>
</comment>
<dbReference type="GO" id="GO:0008658">
    <property type="term" value="F:penicillin binding"/>
    <property type="evidence" value="ECO:0007669"/>
    <property type="project" value="InterPro"/>
</dbReference>
<dbReference type="InterPro" id="IPR001460">
    <property type="entry name" value="PCN-bd_Tpept"/>
</dbReference>
<dbReference type="InterPro" id="IPR001264">
    <property type="entry name" value="Glyco_trans_51"/>
</dbReference>
<dbReference type="GO" id="GO:0009252">
    <property type="term" value="P:peptidoglycan biosynthetic process"/>
    <property type="evidence" value="ECO:0007669"/>
    <property type="project" value="UniProtKB-UniPathway"/>
</dbReference>
<keyword evidence="12" id="KW-0812">Transmembrane</keyword>